<reference evidence="1 4" key="2">
    <citation type="submission" date="2019-07" db="EMBL/GenBank/DDBJ databases">
        <title>Whole genome shotgun sequence of Myxococcus virescens NBRC 100334.</title>
        <authorList>
            <person name="Hosoyama A."/>
            <person name="Uohara A."/>
            <person name="Ohji S."/>
            <person name="Ichikawa N."/>
        </authorList>
    </citation>
    <scope>NUCLEOTIDE SEQUENCE [LARGE SCALE GENOMIC DNA]</scope>
    <source>
        <strain evidence="1 4">NBRC 100334</strain>
    </source>
</reference>
<proteinExistence type="predicted"/>
<protein>
    <submittedName>
        <fullName evidence="2">RNA polymerase sigma-70 factor, ECF subfamily</fullName>
    </submittedName>
</protein>
<sequence>MSIRTAEAQRAYRLLRRNWETLEDFEQPEALVAFLTAREGDSHVKDAVLAGLVTLTQMRAESGFFTALLWLGVWPGLDGVYRRCLRRFRVSPAEVVSSIAASFLGLVARVNLPSVQRVAATLVLGTERDVLKALSKERGAELHGVLAAPGSGEPQLDLPTPSVSLVLSFESEVAELRAWLLPLVGEDTELLVSVLLYEEGYVEVGASLGLAPAAARKRVQRALSRLRKMKKKCPENFVVPNRFAKVLLVEVRFETTWTGLKSQQGGRRRGGLQCQAADVPDSLLPGFD</sequence>
<dbReference type="EMBL" id="BJVY01000101">
    <property type="protein sequence ID" value="GEL75652.1"/>
    <property type="molecule type" value="Genomic_DNA"/>
</dbReference>
<evidence type="ECO:0000313" key="3">
    <source>
        <dbReference type="Proteomes" id="UP000198717"/>
    </source>
</evidence>
<comment type="caution">
    <text evidence="1">The sequence shown here is derived from an EMBL/GenBank/DDBJ whole genome shotgun (WGS) entry which is preliminary data.</text>
</comment>
<dbReference type="AlphaFoldDB" id="A0A511HPX1"/>
<evidence type="ECO:0000313" key="4">
    <source>
        <dbReference type="Proteomes" id="UP000321224"/>
    </source>
</evidence>
<organism evidence="1 4">
    <name type="scientific">Myxococcus virescens</name>
    <dbReference type="NCBI Taxonomy" id="83456"/>
    <lineage>
        <taxon>Bacteria</taxon>
        <taxon>Pseudomonadati</taxon>
        <taxon>Myxococcota</taxon>
        <taxon>Myxococcia</taxon>
        <taxon>Myxococcales</taxon>
        <taxon>Cystobacterineae</taxon>
        <taxon>Myxococcaceae</taxon>
        <taxon>Myxococcus</taxon>
    </lineage>
</organism>
<dbReference type="Proteomes" id="UP000321224">
    <property type="component" value="Unassembled WGS sequence"/>
</dbReference>
<evidence type="ECO:0000313" key="1">
    <source>
        <dbReference type="EMBL" id="GEL75652.1"/>
    </source>
</evidence>
<keyword evidence="3" id="KW-1185">Reference proteome</keyword>
<dbReference type="Proteomes" id="UP000198717">
    <property type="component" value="Unassembled WGS sequence"/>
</dbReference>
<evidence type="ECO:0000313" key="2">
    <source>
        <dbReference type="EMBL" id="SDE60666.1"/>
    </source>
</evidence>
<name>A0A511HPX1_9BACT</name>
<gene>
    <name evidence="1" type="ORF">MVI01_74360</name>
    <name evidence="2" type="ORF">SAMN04488504_10950</name>
</gene>
<reference evidence="2 3" key="1">
    <citation type="submission" date="2016-10" db="EMBL/GenBank/DDBJ databases">
        <authorList>
            <person name="Varghese N."/>
            <person name="Submissions S."/>
        </authorList>
    </citation>
    <scope>NUCLEOTIDE SEQUENCE [LARGE SCALE GENOMIC DNA]</scope>
    <source>
        <strain evidence="2 3">DSM 2260</strain>
    </source>
</reference>
<dbReference type="EMBL" id="FNAJ01000009">
    <property type="protein sequence ID" value="SDE60666.1"/>
    <property type="molecule type" value="Genomic_DNA"/>
</dbReference>
<dbReference type="RefSeq" id="WP_186818042.1">
    <property type="nucleotide sequence ID" value="NZ_BJVY01000101.1"/>
</dbReference>
<accession>A0A511HPX1</accession>